<dbReference type="AlphaFoldDB" id="A0AAE7E4Q1"/>
<evidence type="ECO:0000313" key="3">
    <source>
        <dbReference type="EMBL" id="QKF66941.1"/>
    </source>
</evidence>
<organism evidence="3 4">
    <name type="scientific">Arcobacter venerupis</name>
    <dbReference type="NCBI Taxonomy" id="1054033"/>
    <lineage>
        <taxon>Bacteria</taxon>
        <taxon>Pseudomonadati</taxon>
        <taxon>Campylobacterota</taxon>
        <taxon>Epsilonproteobacteria</taxon>
        <taxon>Campylobacterales</taxon>
        <taxon>Arcobacteraceae</taxon>
        <taxon>Arcobacter</taxon>
    </lineage>
</organism>
<dbReference type="GO" id="GO:0019867">
    <property type="term" value="C:outer membrane"/>
    <property type="evidence" value="ECO:0007669"/>
    <property type="project" value="InterPro"/>
</dbReference>
<protein>
    <recommendedName>
        <fullName evidence="2">Glycine zipper 2TM domain-containing protein</fullName>
    </recommendedName>
</protein>
<dbReference type="InterPro" id="IPR008816">
    <property type="entry name" value="Gly_zipper_2TM_dom"/>
</dbReference>
<evidence type="ECO:0000313" key="4">
    <source>
        <dbReference type="Proteomes" id="UP000503482"/>
    </source>
</evidence>
<dbReference type="Proteomes" id="UP000503482">
    <property type="component" value="Chromosome"/>
</dbReference>
<evidence type="ECO:0000256" key="1">
    <source>
        <dbReference type="SAM" id="SignalP"/>
    </source>
</evidence>
<keyword evidence="1" id="KW-0732">Signal</keyword>
<dbReference type="EMBL" id="CP053840">
    <property type="protein sequence ID" value="QKF66941.1"/>
    <property type="molecule type" value="Genomic_DNA"/>
</dbReference>
<name>A0AAE7E4Q1_9BACT</name>
<dbReference type="Pfam" id="PF05433">
    <property type="entry name" value="Rick_17kDa_Anti"/>
    <property type="match status" value="1"/>
</dbReference>
<keyword evidence="4" id="KW-1185">Reference proteome</keyword>
<dbReference type="RefSeq" id="WP_128358624.1">
    <property type="nucleotide sequence ID" value="NZ_CP053840.1"/>
</dbReference>
<gene>
    <name evidence="3" type="ORF">AVENP_1387</name>
</gene>
<reference evidence="3 4" key="1">
    <citation type="submission" date="2020-05" db="EMBL/GenBank/DDBJ databases">
        <title>Complete genome sequencing of Campylobacter and Arcobacter type strains.</title>
        <authorList>
            <person name="Miller W.G."/>
            <person name="Yee E."/>
        </authorList>
    </citation>
    <scope>NUCLEOTIDE SEQUENCE [LARGE SCALE GENOMIC DNA]</scope>
    <source>
        <strain evidence="3 4">LMG 26156</strain>
    </source>
</reference>
<proteinExistence type="predicted"/>
<feature type="domain" description="Glycine zipper 2TM" evidence="2">
    <location>
        <begin position="25"/>
        <end position="63"/>
    </location>
</feature>
<sequence length="148" mass="17223">MKKILSMFLITSSLVFADNNSIGLDTIVGATLGVAIGNQIGKGNGRDVAKVAGGLLGATIANNSRTPSYSTPNYSYRDNSYRDSYYDNNYERTTTYVRTDRYYDDDYYYRRQPAQVTVIYQNYDRFPPPPRYYYDRHPHHRDMYRYGR</sequence>
<evidence type="ECO:0000259" key="2">
    <source>
        <dbReference type="Pfam" id="PF05433"/>
    </source>
</evidence>
<feature type="chain" id="PRO_5042025051" description="Glycine zipper 2TM domain-containing protein" evidence="1">
    <location>
        <begin position="18"/>
        <end position="148"/>
    </location>
</feature>
<feature type="signal peptide" evidence="1">
    <location>
        <begin position="1"/>
        <end position="17"/>
    </location>
</feature>
<dbReference type="KEGG" id="avp:AVENP_1387"/>
<accession>A0AAE7E4Q1</accession>